<dbReference type="RefSeq" id="WP_072660049.1">
    <property type="nucleotide sequence ID" value="NZ_BDFD01000014.1"/>
</dbReference>
<accession>A0A1L8CP94</accession>
<dbReference type="EMBL" id="BDFD01000014">
    <property type="protein sequence ID" value="GAV20742.1"/>
    <property type="molecule type" value="Genomic_DNA"/>
</dbReference>
<organism evidence="2 3">
    <name type="scientific">Mariprofundus micogutta</name>
    <dbReference type="NCBI Taxonomy" id="1921010"/>
    <lineage>
        <taxon>Bacteria</taxon>
        <taxon>Pseudomonadati</taxon>
        <taxon>Pseudomonadota</taxon>
        <taxon>Candidatius Mariprofundia</taxon>
        <taxon>Mariprofundales</taxon>
        <taxon>Mariprofundaceae</taxon>
        <taxon>Mariprofundus</taxon>
    </lineage>
</organism>
<evidence type="ECO:0000313" key="3">
    <source>
        <dbReference type="Proteomes" id="UP000231632"/>
    </source>
</evidence>
<sequence>MSIESLELAIEEAQTQLDGRESKRLMGWAVISGLLFLVPVVLFFQLSTDTVVGNSYAGVVIVWLMISLGVGNAIAAAMFSGRTVELVLALATASTVLDMEKARLADMRESQAE</sequence>
<comment type="caution">
    <text evidence="2">The sequence shown here is derived from an EMBL/GenBank/DDBJ whole genome shotgun (WGS) entry which is preliminary data.</text>
</comment>
<gene>
    <name evidence="2" type="ORF">MMIC_P1715</name>
</gene>
<dbReference type="AlphaFoldDB" id="A0A1L8CP94"/>
<reference evidence="2 3" key="1">
    <citation type="journal article" date="2017" name="Arch. Microbiol.">
        <title>Mariprofundus micogutta sp. nov., a novel iron-oxidizing zetaproteobacterium isolated from a deep-sea hydrothermal field at the Bayonnaise knoll of the Izu-Ogasawara arc, and a description of Mariprofundales ord. nov. and Zetaproteobacteria classis nov.</title>
        <authorList>
            <person name="Makita H."/>
            <person name="Tanaka E."/>
            <person name="Mitsunobu S."/>
            <person name="Miyazaki M."/>
            <person name="Nunoura T."/>
            <person name="Uematsu K."/>
            <person name="Takaki Y."/>
            <person name="Nishi S."/>
            <person name="Shimamura S."/>
            <person name="Takai K."/>
        </authorList>
    </citation>
    <scope>NUCLEOTIDE SEQUENCE [LARGE SCALE GENOMIC DNA]</scope>
    <source>
        <strain evidence="2 3">ET2</strain>
    </source>
</reference>
<proteinExistence type="predicted"/>
<keyword evidence="1" id="KW-0812">Transmembrane</keyword>
<evidence type="ECO:0000256" key="1">
    <source>
        <dbReference type="SAM" id="Phobius"/>
    </source>
</evidence>
<dbReference type="Proteomes" id="UP000231632">
    <property type="component" value="Unassembled WGS sequence"/>
</dbReference>
<feature type="transmembrane region" description="Helical" evidence="1">
    <location>
        <begin position="56"/>
        <end position="79"/>
    </location>
</feature>
<evidence type="ECO:0000313" key="2">
    <source>
        <dbReference type="EMBL" id="GAV20742.1"/>
    </source>
</evidence>
<keyword evidence="3" id="KW-1185">Reference proteome</keyword>
<dbReference type="STRING" id="1921010.MMIC_P1715"/>
<protein>
    <submittedName>
        <fullName evidence="2">Uncharacterized protein</fullName>
    </submittedName>
</protein>
<dbReference type="OrthoDB" id="9864316at2"/>
<name>A0A1L8CP94_9PROT</name>
<feature type="transmembrane region" description="Helical" evidence="1">
    <location>
        <begin position="25"/>
        <end position="44"/>
    </location>
</feature>
<keyword evidence="1" id="KW-0472">Membrane</keyword>
<keyword evidence="1" id="KW-1133">Transmembrane helix</keyword>